<sequence length="675" mass="75266">MALARQRHASSTLHLHSLNIESLSRPNCSDISQAVSFSKWDILSRVHRSSQSNLPHSTSPSVADSALWVSMSFHRMDPLTAVERAVSVIGMGYDLTNDIRLSSCKSVPVGSRLIELDDRTVRDLVVPGGLVVKDVPSCIMCDKGEVTRLRSDVLSFNQMSEHFNQELSLSSKIPCGLFNTMFGFSGGWQKDASTTKSLALDGWFISLYGVELGRSQLTLLEHVKEAVPSSWDPPALAEFIEKYGTHIVMGVKMGGKEVVHMKQFRSSTLQPAEVQKFLKQLADQRFSEDIPMENPIHGLKKVKGENFRRNFPAGLNFRQPIIIPSKNNDTVCVCIRRGGVDYGQSHKQWLSTISQSPNVISMSFVPITSLLSGVPGCGFLSHAINLYLRYKPPIEELHQFLEFQLPRQWAPVYADLPLGPRRRKQPCPTLQFTFMGPKLYVNTMQVDTENRPVTGIRLFLEGKKSNHLAIHLQHLTDLPSSLQISDDHTYEPVHKPIDPGYFEPLKWSLFSHVCTAPIDYNGSRIDDSASIVTKAWLEVKVMGIRKVLFLRLGFSMVESAKIRRSEWDGPSTMSRKSGIFSSLISTRFSANLNPPEQKPAKVDLNSAVFAGGPPQPNKLPKMTSFVDTKEMVRGPEDPPGYWVVTGAKLSIEGGKISVKAKYSLLTILSEESMML</sequence>
<dbReference type="AlphaFoldDB" id="A0AAN7LKJ6"/>
<evidence type="ECO:0000259" key="1">
    <source>
        <dbReference type="PROSITE" id="PS51412"/>
    </source>
</evidence>
<evidence type="ECO:0000313" key="2">
    <source>
        <dbReference type="EMBL" id="KAK4786609.1"/>
    </source>
</evidence>
<proteinExistence type="predicted"/>
<feature type="domain" description="MACPF" evidence="1">
    <location>
        <begin position="72"/>
        <end position="401"/>
    </location>
</feature>
<comment type="caution">
    <text evidence="2">The sequence shown here is derived from an EMBL/GenBank/DDBJ whole genome shotgun (WGS) entry which is preliminary data.</text>
</comment>
<dbReference type="InterPro" id="IPR020864">
    <property type="entry name" value="MACPF"/>
</dbReference>
<dbReference type="PANTHER" id="PTHR33199">
    <property type="entry name" value="MACPF DOMAIN-CONTAINING PROTEIN CAD1"/>
    <property type="match status" value="1"/>
</dbReference>
<dbReference type="PANTHER" id="PTHR33199:SF8">
    <property type="entry name" value="MACPF DOMAIN-CONTAINING PROTEIN NSL1"/>
    <property type="match status" value="1"/>
</dbReference>
<organism evidence="2 3">
    <name type="scientific">Trapa natans</name>
    <name type="common">Water chestnut</name>
    <dbReference type="NCBI Taxonomy" id="22666"/>
    <lineage>
        <taxon>Eukaryota</taxon>
        <taxon>Viridiplantae</taxon>
        <taxon>Streptophyta</taxon>
        <taxon>Embryophyta</taxon>
        <taxon>Tracheophyta</taxon>
        <taxon>Spermatophyta</taxon>
        <taxon>Magnoliopsida</taxon>
        <taxon>eudicotyledons</taxon>
        <taxon>Gunneridae</taxon>
        <taxon>Pentapetalae</taxon>
        <taxon>rosids</taxon>
        <taxon>malvids</taxon>
        <taxon>Myrtales</taxon>
        <taxon>Lythraceae</taxon>
        <taxon>Trapa</taxon>
    </lineage>
</organism>
<dbReference type="Proteomes" id="UP001346149">
    <property type="component" value="Unassembled WGS sequence"/>
</dbReference>
<keyword evidence="3" id="KW-1185">Reference proteome</keyword>
<accession>A0AAN7LKJ6</accession>
<dbReference type="SMART" id="SM00457">
    <property type="entry name" value="MACPF"/>
    <property type="match status" value="1"/>
</dbReference>
<protein>
    <recommendedName>
        <fullName evidence="1">MACPF domain-containing protein</fullName>
    </recommendedName>
</protein>
<reference evidence="2 3" key="1">
    <citation type="journal article" date="2023" name="Hortic Res">
        <title>Pangenome of water caltrop reveals structural variations and asymmetric subgenome divergence after allopolyploidization.</title>
        <authorList>
            <person name="Zhang X."/>
            <person name="Chen Y."/>
            <person name="Wang L."/>
            <person name="Yuan Y."/>
            <person name="Fang M."/>
            <person name="Shi L."/>
            <person name="Lu R."/>
            <person name="Comes H.P."/>
            <person name="Ma Y."/>
            <person name="Chen Y."/>
            <person name="Huang G."/>
            <person name="Zhou Y."/>
            <person name="Zheng Z."/>
            <person name="Qiu Y."/>
        </authorList>
    </citation>
    <scope>NUCLEOTIDE SEQUENCE [LARGE SCALE GENOMIC DNA]</scope>
    <source>
        <strain evidence="2">F231</strain>
    </source>
</reference>
<dbReference type="PROSITE" id="PS51412">
    <property type="entry name" value="MACPF_2"/>
    <property type="match status" value="1"/>
</dbReference>
<gene>
    <name evidence="2" type="ORF">SAY86_010442</name>
</gene>
<dbReference type="GO" id="GO:2000031">
    <property type="term" value="P:regulation of salicylic acid mediated signaling pathway"/>
    <property type="evidence" value="ECO:0007669"/>
    <property type="project" value="InterPro"/>
</dbReference>
<dbReference type="GO" id="GO:0009626">
    <property type="term" value="P:plant-type hypersensitive response"/>
    <property type="evidence" value="ECO:0007669"/>
    <property type="project" value="TreeGrafter"/>
</dbReference>
<dbReference type="GO" id="GO:0005886">
    <property type="term" value="C:plasma membrane"/>
    <property type="evidence" value="ECO:0007669"/>
    <property type="project" value="TreeGrafter"/>
</dbReference>
<name>A0AAN7LKJ6_TRANT</name>
<dbReference type="InterPro" id="IPR044663">
    <property type="entry name" value="CAD1/NSL1-like"/>
</dbReference>
<dbReference type="EMBL" id="JAXQNO010000012">
    <property type="protein sequence ID" value="KAK4786609.1"/>
    <property type="molecule type" value="Genomic_DNA"/>
</dbReference>
<dbReference type="Pfam" id="PF01823">
    <property type="entry name" value="MACPF"/>
    <property type="match status" value="1"/>
</dbReference>
<evidence type="ECO:0000313" key="3">
    <source>
        <dbReference type="Proteomes" id="UP001346149"/>
    </source>
</evidence>